<dbReference type="EMBL" id="BK015871">
    <property type="protein sequence ID" value="DAD70901.1"/>
    <property type="molecule type" value="Genomic_DNA"/>
</dbReference>
<name>A0A8S5LLF3_9CAUD</name>
<accession>A0A8S5LLF3</accession>
<sequence>MERLTHEADFGLEDWEETLFFVKSDPNGAYNIIDIAKYQGEPEFDEILKNVALRLAAYEDTGLEPEEIIELKGRMEGLEK</sequence>
<proteinExistence type="predicted"/>
<protein>
    <submittedName>
        <fullName evidence="1">Uncharacterized protein</fullName>
    </submittedName>
</protein>
<reference evidence="1" key="1">
    <citation type="journal article" date="2021" name="Proc. Natl. Acad. Sci. U.S.A.">
        <title>A Catalog of Tens of Thousands of Viruses from Human Metagenomes Reveals Hidden Associations with Chronic Diseases.</title>
        <authorList>
            <person name="Tisza M.J."/>
            <person name="Buck C.B."/>
        </authorList>
    </citation>
    <scope>NUCLEOTIDE SEQUENCE</scope>
    <source>
        <strain evidence="1">Ctvok7</strain>
    </source>
</reference>
<organism evidence="1">
    <name type="scientific">Siphoviridae sp. ctvok7</name>
    <dbReference type="NCBI Taxonomy" id="2827596"/>
    <lineage>
        <taxon>Viruses</taxon>
        <taxon>Duplodnaviria</taxon>
        <taxon>Heunggongvirae</taxon>
        <taxon>Uroviricota</taxon>
        <taxon>Caudoviricetes</taxon>
    </lineage>
</organism>
<evidence type="ECO:0000313" key="1">
    <source>
        <dbReference type="EMBL" id="DAD70901.1"/>
    </source>
</evidence>